<proteinExistence type="inferred from homology"/>
<evidence type="ECO:0000256" key="6">
    <source>
        <dbReference type="ARBA" id="ARBA00023110"/>
    </source>
</evidence>
<feature type="domain" description="PPIase FKBP-type" evidence="14">
    <location>
        <begin position="162"/>
        <end position="244"/>
    </location>
</feature>
<dbReference type="PANTHER" id="PTHR30560:SF3">
    <property type="entry name" value="TRIGGER FACTOR-LIKE PROTEIN TIG, CHLOROPLASTIC"/>
    <property type="match status" value="1"/>
</dbReference>
<evidence type="ECO:0000256" key="9">
    <source>
        <dbReference type="ARBA" id="ARBA00023306"/>
    </source>
</evidence>
<evidence type="ECO:0000313" key="15">
    <source>
        <dbReference type="EMBL" id="EFY06196.1"/>
    </source>
</evidence>
<evidence type="ECO:0000256" key="2">
    <source>
        <dbReference type="ARBA" id="ARBA00005464"/>
    </source>
</evidence>
<evidence type="ECO:0000256" key="5">
    <source>
        <dbReference type="ARBA" id="ARBA00022618"/>
    </source>
</evidence>
<dbReference type="GO" id="GO:0044183">
    <property type="term" value="F:protein folding chaperone"/>
    <property type="evidence" value="ECO:0007669"/>
    <property type="project" value="TreeGrafter"/>
</dbReference>
<keyword evidence="9 11" id="KW-0131">Cell cycle</keyword>
<keyword evidence="16" id="KW-1185">Reference proteome</keyword>
<dbReference type="PANTHER" id="PTHR30560">
    <property type="entry name" value="TRIGGER FACTOR CHAPERONE AND PEPTIDYL-PROLYL CIS/TRANS ISOMERASE"/>
    <property type="match status" value="1"/>
</dbReference>
<dbReference type="InterPro" id="IPR001179">
    <property type="entry name" value="PPIase_FKBP_dom"/>
</dbReference>
<evidence type="ECO:0000256" key="3">
    <source>
        <dbReference type="ARBA" id="ARBA00013194"/>
    </source>
</evidence>
<dbReference type="GO" id="GO:0043022">
    <property type="term" value="F:ribosome binding"/>
    <property type="evidence" value="ECO:0007669"/>
    <property type="project" value="TreeGrafter"/>
</dbReference>
<evidence type="ECO:0000259" key="14">
    <source>
        <dbReference type="PROSITE" id="PS50059"/>
    </source>
</evidence>
<dbReference type="EC" id="5.2.1.8" evidence="3 11"/>
<comment type="similarity">
    <text evidence="2 11 13">Belongs to the FKBP-type PPIase family. Tig subfamily.</text>
</comment>
<dbReference type="GO" id="GO:0051301">
    <property type="term" value="P:cell division"/>
    <property type="evidence" value="ECO:0007669"/>
    <property type="project" value="UniProtKB-KW"/>
</dbReference>
<dbReference type="AlphaFoldDB" id="E8LMQ9"/>
<organism evidence="15 16">
    <name type="scientific">Succinatimonas hippei (strain DSM 22608 / JCM 16073 / KCTC 15190 / YIT 12066)</name>
    <dbReference type="NCBI Taxonomy" id="762983"/>
    <lineage>
        <taxon>Bacteria</taxon>
        <taxon>Pseudomonadati</taxon>
        <taxon>Pseudomonadota</taxon>
        <taxon>Gammaproteobacteria</taxon>
        <taxon>Aeromonadales</taxon>
        <taxon>Succinivibrionaceae</taxon>
        <taxon>Succinatimonas</taxon>
    </lineage>
</organism>
<dbReference type="Pfam" id="PF00254">
    <property type="entry name" value="FKBP_C"/>
    <property type="match status" value="1"/>
</dbReference>
<dbReference type="FunFam" id="3.10.50.40:FF:000001">
    <property type="entry name" value="Trigger factor"/>
    <property type="match status" value="1"/>
</dbReference>
<dbReference type="PIRSF" id="PIRSF003095">
    <property type="entry name" value="Trigger_factor"/>
    <property type="match status" value="1"/>
</dbReference>
<keyword evidence="6 11" id="KW-0697">Rotamase</keyword>
<evidence type="ECO:0000256" key="12">
    <source>
        <dbReference type="PROSITE-ProRule" id="PRU00277"/>
    </source>
</evidence>
<evidence type="ECO:0000256" key="13">
    <source>
        <dbReference type="RuleBase" id="RU003914"/>
    </source>
</evidence>
<evidence type="ECO:0000256" key="10">
    <source>
        <dbReference type="ARBA" id="ARBA00029986"/>
    </source>
</evidence>
<dbReference type="InterPro" id="IPR027304">
    <property type="entry name" value="Trigger_fact/SurA_dom_sf"/>
</dbReference>
<dbReference type="InterPro" id="IPR036611">
    <property type="entry name" value="Trigger_fac_ribosome-bd_sf"/>
</dbReference>
<dbReference type="GO" id="GO:0003755">
    <property type="term" value="F:peptidyl-prolyl cis-trans isomerase activity"/>
    <property type="evidence" value="ECO:0007669"/>
    <property type="project" value="UniProtKB-UniRule"/>
</dbReference>
<dbReference type="OrthoDB" id="9767721at2"/>
<comment type="caution">
    <text evidence="15">The sequence shown here is derived from an EMBL/GenBank/DDBJ whole genome shotgun (WGS) entry which is preliminary data.</text>
</comment>
<dbReference type="SUPFAM" id="SSF102735">
    <property type="entry name" value="Trigger factor ribosome-binding domain"/>
    <property type="match status" value="1"/>
</dbReference>
<dbReference type="NCBIfam" id="TIGR00115">
    <property type="entry name" value="tig"/>
    <property type="match status" value="1"/>
</dbReference>
<evidence type="ECO:0000256" key="11">
    <source>
        <dbReference type="HAMAP-Rule" id="MF_00303"/>
    </source>
</evidence>
<comment type="subcellular location">
    <subcellularLocation>
        <location evidence="11">Cytoplasm</location>
    </subcellularLocation>
    <text evidence="11">About half TF is bound to the ribosome near the polypeptide exit tunnel while the other half is free in the cytoplasm.</text>
</comment>
<evidence type="ECO:0000256" key="8">
    <source>
        <dbReference type="ARBA" id="ARBA00023235"/>
    </source>
</evidence>
<dbReference type="SUPFAM" id="SSF54534">
    <property type="entry name" value="FKBP-like"/>
    <property type="match status" value="1"/>
</dbReference>
<protein>
    <recommendedName>
        <fullName evidence="4 11">Trigger factor</fullName>
        <shortName evidence="11">TF</shortName>
        <ecNumber evidence="3 11">5.2.1.8</ecNumber>
    </recommendedName>
    <alternativeName>
        <fullName evidence="10 11">PPIase</fullName>
    </alternativeName>
</protein>
<dbReference type="GO" id="GO:0015031">
    <property type="term" value="P:protein transport"/>
    <property type="evidence" value="ECO:0007669"/>
    <property type="project" value="UniProtKB-UniRule"/>
</dbReference>
<dbReference type="HAMAP" id="MF_00303">
    <property type="entry name" value="Trigger_factor_Tig"/>
    <property type="match status" value="1"/>
</dbReference>
<dbReference type="SUPFAM" id="SSF109998">
    <property type="entry name" value="Triger factor/SurA peptide-binding domain-like"/>
    <property type="match status" value="1"/>
</dbReference>
<keyword evidence="11" id="KW-0963">Cytoplasm</keyword>
<dbReference type="RefSeq" id="WP_009144197.1">
    <property type="nucleotide sequence ID" value="NZ_GL831068.1"/>
</dbReference>
<dbReference type="GO" id="GO:0005737">
    <property type="term" value="C:cytoplasm"/>
    <property type="evidence" value="ECO:0007669"/>
    <property type="project" value="UniProtKB-SubCell"/>
</dbReference>
<comment type="catalytic activity">
    <reaction evidence="1 11 12">
        <text>[protein]-peptidylproline (omega=180) = [protein]-peptidylproline (omega=0)</text>
        <dbReference type="Rhea" id="RHEA:16237"/>
        <dbReference type="Rhea" id="RHEA-COMP:10747"/>
        <dbReference type="Rhea" id="RHEA-COMP:10748"/>
        <dbReference type="ChEBI" id="CHEBI:83833"/>
        <dbReference type="ChEBI" id="CHEBI:83834"/>
        <dbReference type="EC" id="5.2.1.8"/>
    </reaction>
</comment>
<dbReference type="InterPro" id="IPR037041">
    <property type="entry name" value="Trigger_fac_C_sf"/>
</dbReference>
<keyword evidence="7 11" id="KW-0143">Chaperone</keyword>
<dbReference type="eggNOG" id="COG0544">
    <property type="taxonomic scope" value="Bacteria"/>
</dbReference>
<dbReference type="InterPro" id="IPR008880">
    <property type="entry name" value="Trigger_fac_C"/>
</dbReference>
<dbReference type="Gene3D" id="3.30.70.1050">
    <property type="entry name" value="Trigger factor ribosome-binding domain"/>
    <property type="match status" value="1"/>
</dbReference>
<dbReference type="InterPro" id="IPR005215">
    <property type="entry name" value="Trig_fac"/>
</dbReference>
<dbReference type="STRING" id="762983.HMPREF9444_02053"/>
<dbReference type="Gene3D" id="1.10.3120.10">
    <property type="entry name" value="Trigger factor, C-terminal domain"/>
    <property type="match status" value="1"/>
</dbReference>
<dbReference type="PROSITE" id="PS50059">
    <property type="entry name" value="FKBP_PPIASE"/>
    <property type="match status" value="1"/>
</dbReference>
<gene>
    <name evidence="11 15" type="primary">tig</name>
    <name evidence="15" type="ORF">HMPREF9444_02053</name>
</gene>
<sequence length="437" mass="49110">MQVSIENKEGLKRLVSVTVPAEEFKKAYTQELRKVAKTARIDGFRKGHVPTSVLEKYYGANIIGEASSSVINSSLVKALQENNLDVPGMPEITIKTCDLGQDFVYEAVCEVSPEVAVKPLSELQIEKVNAEITEDDINDMIETLRQQQAKWKVVDDGEANKDSLVKIDFEGRVDGAPFEGGKAEDFSLHLGSGRMIPGFSEQIVGHKAGDKFTIQVKFPEDYHAENLKGKDAEFDITVNSVSEQVLPEVNEDFVKLFGVKDGSMETFRKDLRRNMERELKRAVTQKNASNVYEAVSKQYGEFDVPKAAVDAEIKRLRERTEANFRRYGMTRLPELKDEVFQEEALHDARLGYAIRAIVADLKLEKADDATVNDNLAMIADAYENPEEVIKQLRADKQQMSYIMNKSFEDDVVKAILANAQVTDVKKSFKELIGNNQQ</sequence>
<comment type="domain">
    <text evidence="11">Consists of 3 domains; the N-terminus binds the ribosome, the middle domain has PPIase activity, while the C-terminus has intrinsic chaperone activity on its own.</text>
</comment>
<dbReference type="Gene3D" id="3.10.50.40">
    <property type="match status" value="1"/>
</dbReference>
<keyword evidence="5 11" id="KW-0132">Cell division</keyword>
<dbReference type="Proteomes" id="UP000018458">
    <property type="component" value="Unassembled WGS sequence"/>
</dbReference>
<dbReference type="Pfam" id="PF05697">
    <property type="entry name" value="Trigger_N"/>
    <property type="match status" value="1"/>
</dbReference>
<name>E8LMQ9_SUCHY</name>
<dbReference type="InterPro" id="IPR046357">
    <property type="entry name" value="PPIase_dom_sf"/>
</dbReference>
<evidence type="ECO:0000256" key="7">
    <source>
        <dbReference type="ARBA" id="ARBA00023186"/>
    </source>
</evidence>
<evidence type="ECO:0000256" key="1">
    <source>
        <dbReference type="ARBA" id="ARBA00000971"/>
    </source>
</evidence>
<dbReference type="GO" id="GO:0051083">
    <property type="term" value="P:'de novo' cotranslational protein folding"/>
    <property type="evidence" value="ECO:0007669"/>
    <property type="project" value="TreeGrafter"/>
</dbReference>
<dbReference type="EMBL" id="AEVO01000145">
    <property type="protein sequence ID" value="EFY06196.1"/>
    <property type="molecule type" value="Genomic_DNA"/>
</dbReference>
<evidence type="ECO:0000256" key="4">
    <source>
        <dbReference type="ARBA" id="ARBA00016902"/>
    </source>
</evidence>
<reference evidence="15 16" key="1">
    <citation type="submission" date="2011-01" db="EMBL/GenBank/DDBJ databases">
        <authorList>
            <person name="Weinstock G."/>
            <person name="Sodergren E."/>
            <person name="Clifton S."/>
            <person name="Fulton L."/>
            <person name="Fulton B."/>
            <person name="Courtney L."/>
            <person name="Fronick C."/>
            <person name="Harrison M."/>
            <person name="Strong C."/>
            <person name="Farmer C."/>
            <person name="Delahaunty K."/>
            <person name="Markovic C."/>
            <person name="Hall O."/>
            <person name="Minx P."/>
            <person name="Tomlinson C."/>
            <person name="Mitreva M."/>
            <person name="Hou S."/>
            <person name="Chen J."/>
            <person name="Wollam A."/>
            <person name="Pepin K.H."/>
            <person name="Johnson M."/>
            <person name="Bhonagiri V."/>
            <person name="Zhang X."/>
            <person name="Suruliraj S."/>
            <person name="Warren W."/>
            <person name="Chinwalla A."/>
            <person name="Mardis E.R."/>
            <person name="Wilson R.K."/>
        </authorList>
    </citation>
    <scope>NUCLEOTIDE SEQUENCE [LARGE SCALE GENOMIC DNA]</scope>
    <source>
        <strain evidence="16">DSM 22608 / JCM 16073 / KCTC 15190 / YIT 12066</strain>
    </source>
</reference>
<dbReference type="Pfam" id="PF05698">
    <property type="entry name" value="Trigger_C"/>
    <property type="match status" value="1"/>
</dbReference>
<dbReference type="GO" id="GO:0043335">
    <property type="term" value="P:protein unfolding"/>
    <property type="evidence" value="ECO:0007669"/>
    <property type="project" value="TreeGrafter"/>
</dbReference>
<comment type="function">
    <text evidence="11">Involved in protein export. Acts as a chaperone by maintaining the newly synthesized protein in an open conformation. Functions as a peptidyl-prolyl cis-trans isomerase.</text>
</comment>
<accession>E8LMQ9</accession>
<dbReference type="InterPro" id="IPR008881">
    <property type="entry name" value="Trigger_fac_ribosome-bd_bac"/>
</dbReference>
<dbReference type="HOGENOM" id="CLU_033058_2_0_6"/>
<evidence type="ECO:0000313" key="16">
    <source>
        <dbReference type="Proteomes" id="UP000018458"/>
    </source>
</evidence>
<keyword evidence="8 11" id="KW-0413">Isomerase</keyword>